<reference evidence="1" key="1">
    <citation type="submission" date="2022-06" db="EMBL/GenBank/DDBJ databases">
        <title>Uncovering the hologenomic basis of an extraordinary plant invasion.</title>
        <authorList>
            <person name="Bieker V.C."/>
            <person name="Martin M.D."/>
            <person name="Gilbert T."/>
            <person name="Hodgins K."/>
            <person name="Battlay P."/>
            <person name="Petersen B."/>
            <person name="Wilson J."/>
        </authorList>
    </citation>
    <scope>NUCLEOTIDE SEQUENCE</scope>
    <source>
        <strain evidence="1">AA19_3_7</strain>
        <tissue evidence="1">Leaf</tissue>
    </source>
</reference>
<protein>
    <submittedName>
        <fullName evidence="1">Uncharacterized protein</fullName>
    </submittedName>
</protein>
<name>A0AAD5CW50_AMBAR</name>
<comment type="caution">
    <text evidence="1">The sequence shown here is derived from an EMBL/GenBank/DDBJ whole genome shotgun (WGS) entry which is preliminary data.</text>
</comment>
<proteinExistence type="predicted"/>
<organism evidence="1 2">
    <name type="scientific">Ambrosia artemisiifolia</name>
    <name type="common">Common ragweed</name>
    <dbReference type="NCBI Taxonomy" id="4212"/>
    <lineage>
        <taxon>Eukaryota</taxon>
        <taxon>Viridiplantae</taxon>
        <taxon>Streptophyta</taxon>
        <taxon>Embryophyta</taxon>
        <taxon>Tracheophyta</taxon>
        <taxon>Spermatophyta</taxon>
        <taxon>Magnoliopsida</taxon>
        <taxon>eudicotyledons</taxon>
        <taxon>Gunneridae</taxon>
        <taxon>Pentapetalae</taxon>
        <taxon>asterids</taxon>
        <taxon>campanulids</taxon>
        <taxon>Asterales</taxon>
        <taxon>Asteraceae</taxon>
        <taxon>Asteroideae</taxon>
        <taxon>Heliantheae alliance</taxon>
        <taxon>Heliantheae</taxon>
        <taxon>Ambrosia</taxon>
    </lineage>
</organism>
<keyword evidence="2" id="KW-1185">Reference proteome</keyword>
<dbReference type="Proteomes" id="UP001206925">
    <property type="component" value="Unassembled WGS sequence"/>
</dbReference>
<dbReference type="EMBL" id="JAMZMK010006717">
    <property type="protein sequence ID" value="KAI7747606.1"/>
    <property type="molecule type" value="Genomic_DNA"/>
</dbReference>
<sequence>MYIIVINQSGPSILPPHLILHLHISLFQTLSFTQTLPNQTKSSLPFTIYFFAD</sequence>
<accession>A0AAD5CW50</accession>
<evidence type="ECO:0000313" key="2">
    <source>
        <dbReference type="Proteomes" id="UP001206925"/>
    </source>
</evidence>
<dbReference type="AlphaFoldDB" id="A0AAD5CW50"/>
<gene>
    <name evidence="1" type="ORF">M8C21_024601</name>
</gene>
<evidence type="ECO:0000313" key="1">
    <source>
        <dbReference type="EMBL" id="KAI7747606.1"/>
    </source>
</evidence>